<dbReference type="Proteomes" id="UP000578449">
    <property type="component" value="Unassembled WGS sequence"/>
</dbReference>
<feature type="region of interest" description="Disordered" evidence="1">
    <location>
        <begin position="184"/>
        <end position="221"/>
    </location>
</feature>
<evidence type="ECO:0000313" key="3">
    <source>
        <dbReference type="EMBL" id="MBB5134031.1"/>
    </source>
</evidence>
<protein>
    <recommendedName>
        <fullName evidence="2">DUF1707 domain-containing protein</fullName>
    </recommendedName>
</protein>
<proteinExistence type="predicted"/>
<organism evidence="3 4">
    <name type="scientific">Thermocatellispora tengchongensis</name>
    <dbReference type="NCBI Taxonomy" id="1073253"/>
    <lineage>
        <taxon>Bacteria</taxon>
        <taxon>Bacillati</taxon>
        <taxon>Actinomycetota</taxon>
        <taxon>Actinomycetes</taxon>
        <taxon>Streptosporangiales</taxon>
        <taxon>Streptosporangiaceae</taxon>
        <taxon>Thermocatellispora</taxon>
    </lineage>
</organism>
<sequence length="221" mass="24438">MNERPGQWLPRLSEVGDRLAEEWHAIRQARNAAASSSAPAPGDLRASDADRDRIAEVLREAVADGRLSMPEFEERLEAVYRARTLGELATLTTDLLPEEQQPLRLGSGQVSAFFKKEHRDGRWVVPAELSVTAMFGTTRLDLTDAIVQSRRVVVNATLLFGGLEIHVPAGVEVVRVTKDKTTRLTRHPADPEAPVIEVRTGGSLGEVKVKEPPKRRRRGGR</sequence>
<feature type="domain" description="DUF1707" evidence="2">
    <location>
        <begin position="44"/>
        <end position="95"/>
    </location>
</feature>
<comment type="caution">
    <text evidence="3">The sequence shown here is derived from an EMBL/GenBank/DDBJ whole genome shotgun (WGS) entry which is preliminary data.</text>
</comment>
<keyword evidence="4" id="KW-1185">Reference proteome</keyword>
<evidence type="ECO:0000259" key="2">
    <source>
        <dbReference type="Pfam" id="PF08044"/>
    </source>
</evidence>
<name>A0A840P839_9ACTN</name>
<dbReference type="EMBL" id="JACHGN010000007">
    <property type="protein sequence ID" value="MBB5134031.1"/>
    <property type="molecule type" value="Genomic_DNA"/>
</dbReference>
<dbReference type="Pfam" id="PF08044">
    <property type="entry name" value="DUF1707"/>
    <property type="match status" value="1"/>
</dbReference>
<reference evidence="3 4" key="1">
    <citation type="submission" date="2020-08" db="EMBL/GenBank/DDBJ databases">
        <title>Genomic Encyclopedia of Type Strains, Phase IV (KMG-IV): sequencing the most valuable type-strain genomes for metagenomic binning, comparative biology and taxonomic classification.</title>
        <authorList>
            <person name="Goeker M."/>
        </authorList>
    </citation>
    <scope>NUCLEOTIDE SEQUENCE [LARGE SCALE GENOMIC DNA]</scope>
    <source>
        <strain evidence="3 4">DSM 45615</strain>
    </source>
</reference>
<dbReference type="RefSeq" id="WP_185050947.1">
    <property type="nucleotide sequence ID" value="NZ_BAABIX010000061.1"/>
</dbReference>
<gene>
    <name evidence="3" type="ORF">HNP84_003757</name>
</gene>
<evidence type="ECO:0000256" key="1">
    <source>
        <dbReference type="SAM" id="MobiDB-lite"/>
    </source>
</evidence>
<evidence type="ECO:0000313" key="4">
    <source>
        <dbReference type="Proteomes" id="UP000578449"/>
    </source>
</evidence>
<dbReference type="AlphaFoldDB" id="A0A840P839"/>
<dbReference type="InterPro" id="IPR012551">
    <property type="entry name" value="DUF1707_SHOCT-like"/>
</dbReference>
<dbReference type="PANTHER" id="PTHR40763">
    <property type="entry name" value="MEMBRANE PROTEIN-RELATED"/>
    <property type="match status" value="1"/>
</dbReference>
<dbReference type="PANTHER" id="PTHR40763:SF4">
    <property type="entry name" value="DUF1707 DOMAIN-CONTAINING PROTEIN"/>
    <property type="match status" value="1"/>
</dbReference>
<accession>A0A840P839</accession>